<comment type="caution">
    <text evidence="1">The sequence shown here is derived from an EMBL/GenBank/DDBJ whole genome shotgun (WGS) entry which is preliminary data.</text>
</comment>
<dbReference type="Proteomes" id="UP000004750">
    <property type="component" value="Unassembled WGS sequence"/>
</dbReference>
<protein>
    <submittedName>
        <fullName evidence="1">Uncharacterized protein</fullName>
    </submittedName>
</protein>
<name>G9ZIE6_9GAMM</name>
<reference evidence="1 2" key="1">
    <citation type="submission" date="2011-08" db="EMBL/GenBank/DDBJ databases">
        <authorList>
            <person name="Weinstock G."/>
            <person name="Sodergren E."/>
            <person name="Clifton S."/>
            <person name="Fulton L."/>
            <person name="Fulton B."/>
            <person name="Courtney L."/>
            <person name="Fronick C."/>
            <person name="Harrison M."/>
            <person name="Strong C."/>
            <person name="Farmer C."/>
            <person name="Delahaunty K."/>
            <person name="Markovic C."/>
            <person name="Hall O."/>
            <person name="Minx P."/>
            <person name="Tomlinson C."/>
            <person name="Mitreva M."/>
            <person name="Hou S."/>
            <person name="Chen J."/>
            <person name="Wollam A."/>
            <person name="Pepin K.H."/>
            <person name="Johnson M."/>
            <person name="Bhonagiri V."/>
            <person name="Zhang X."/>
            <person name="Suruliraj S."/>
            <person name="Warren W."/>
            <person name="Chinwalla A."/>
            <person name="Mardis E.R."/>
            <person name="Wilson R.K."/>
        </authorList>
    </citation>
    <scope>NUCLEOTIDE SEQUENCE [LARGE SCALE GENOMIC DNA]</scope>
    <source>
        <strain evidence="1 2">F0432</strain>
    </source>
</reference>
<dbReference type="EMBL" id="AGCM01000147">
    <property type="protein sequence ID" value="EHM52064.1"/>
    <property type="molecule type" value="Genomic_DNA"/>
</dbReference>
<evidence type="ECO:0000313" key="1">
    <source>
        <dbReference type="EMBL" id="EHM52064.1"/>
    </source>
</evidence>
<evidence type="ECO:0000313" key="2">
    <source>
        <dbReference type="Proteomes" id="UP000004750"/>
    </source>
</evidence>
<sequence length="88" mass="9134">MLAFTAGLGADTACFAVEGFGKDAGDGGFTDAACAGEEIGVVDAVVIKRVGQRLGYMCLANQLVKVFRAPATGEYLISLRHGIFAAYK</sequence>
<accession>G9ZIE6</accession>
<dbReference type="HOGENOM" id="CLU_2463403_0_0_6"/>
<dbReference type="STRING" id="797473.HMPREF9080_02556"/>
<dbReference type="AlphaFoldDB" id="G9ZIE6"/>
<proteinExistence type="predicted"/>
<gene>
    <name evidence="1" type="ORF">HMPREF9080_02556</name>
</gene>
<organism evidence="1 2">
    <name type="scientific">Cardiobacterium valvarum F0432</name>
    <dbReference type="NCBI Taxonomy" id="797473"/>
    <lineage>
        <taxon>Bacteria</taxon>
        <taxon>Pseudomonadati</taxon>
        <taxon>Pseudomonadota</taxon>
        <taxon>Gammaproteobacteria</taxon>
        <taxon>Cardiobacteriales</taxon>
        <taxon>Cardiobacteriaceae</taxon>
        <taxon>Cardiobacterium</taxon>
    </lineage>
</organism>